<reference evidence="2" key="1">
    <citation type="journal article" date="2015" name="Nature">
        <title>Complex archaea that bridge the gap between prokaryotes and eukaryotes.</title>
        <authorList>
            <person name="Spang A."/>
            <person name="Saw J.H."/>
            <person name="Jorgensen S.L."/>
            <person name="Zaremba-Niedzwiedzka K."/>
            <person name="Martijn J."/>
            <person name="Lind A.E."/>
            <person name="van Eijk R."/>
            <person name="Schleper C."/>
            <person name="Guy L."/>
            <person name="Ettema T.J."/>
        </authorList>
    </citation>
    <scope>NUCLEOTIDE SEQUENCE</scope>
</reference>
<evidence type="ECO:0000313" key="2">
    <source>
        <dbReference type="EMBL" id="KKK79961.1"/>
    </source>
</evidence>
<dbReference type="Gene3D" id="3.30.230.120">
    <property type="match status" value="2"/>
</dbReference>
<dbReference type="GO" id="GO:0005524">
    <property type="term" value="F:ATP binding"/>
    <property type="evidence" value="ECO:0007669"/>
    <property type="project" value="InterPro"/>
</dbReference>
<dbReference type="EMBL" id="LAZR01053798">
    <property type="protein sequence ID" value="KKK79961.1"/>
    <property type="molecule type" value="Genomic_DNA"/>
</dbReference>
<dbReference type="InterPro" id="IPR020568">
    <property type="entry name" value="Ribosomal_Su5_D2-typ_SF"/>
</dbReference>
<dbReference type="InterPro" id="IPR006204">
    <property type="entry name" value="GHMP_kinase_N_dom"/>
</dbReference>
<organism evidence="2">
    <name type="scientific">marine sediment metagenome</name>
    <dbReference type="NCBI Taxonomy" id="412755"/>
    <lineage>
        <taxon>unclassified sequences</taxon>
        <taxon>metagenomes</taxon>
        <taxon>ecological metagenomes</taxon>
    </lineage>
</organism>
<gene>
    <name evidence="2" type="ORF">LCGC14_2828280</name>
</gene>
<protein>
    <recommendedName>
        <fullName evidence="1">GHMP kinase N-terminal domain-containing protein</fullName>
    </recommendedName>
</protein>
<dbReference type="PRINTS" id="PR00959">
    <property type="entry name" value="MEVGALKINASE"/>
</dbReference>
<dbReference type="AlphaFoldDB" id="A0A0F9B604"/>
<proteinExistence type="predicted"/>
<sequence>MEKFNLIISRTPLRISFFGGGTDYSQWYEEHEGAVLATSIDKYCYVTLHNGKSWKTFDLPTESGLGSSSAYTVGLLRACTEYDKLTIAGLATTWEQDKMGGNVGAQDQYICSLGGFHLLRFSR</sequence>
<feature type="domain" description="GHMP kinase N-terminal" evidence="1">
    <location>
        <begin position="58"/>
        <end position="115"/>
    </location>
</feature>
<name>A0A0F9B604_9ZZZZ</name>
<feature type="non-terminal residue" evidence="2">
    <location>
        <position position="123"/>
    </location>
</feature>
<dbReference type="Pfam" id="PF00288">
    <property type="entry name" value="GHMP_kinases_N"/>
    <property type="match status" value="1"/>
</dbReference>
<comment type="caution">
    <text evidence="2">The sequence shown here is derived from an EMBL/GenBank/DDBJ whole genome shotgun (WGS) entry which is preliminary data.</text>
</comment>
<dbReference type="SUPFAM" id="SSF54211">
    <property type="entry name" value="Ribosomal protein S5 domain 2-like"/>
    <property type="match status" value="1"/>
</dbReference>
<evidence type="ECO:0000259" key="1">
    <source>
        <dbReference type="Pfam" id="PF00288"/>
    </source>
</evidence>
<accession>A0A0F9B604</accession>